<protein>
    <recommendedName>
        <fullName evidence="3 11">Shikimate kinase</fullName>
        <shortName evidence="11">SK</shortName>
        <ecNumber evidence="3 11">2.7.1.71</ecNumber>
    </recommendedName>
</protein>
<reference evidence="12 13" key="1">
    <citation type="journal article" date="2019" name="Int. J. Syst. Evol. Microbiol.">
        <title>The Global Catalogue of Microorganisms (GCM) 10K type strain sequencing project: providing services to taxonomists for standard genome sequencing and annotation.</title>
        <authorList>
            <consortium name="The Broad Institute Genomics Platform"/>
            <consortium name="The Broad Institute Genome Sequencing Center for Infectious Disease"/>
            <person name="Wu L."/>
            <person name="Ma J."/>
        </authorList>
    </citation>
    <scope>NUCLEOTIDE SEQUENCE [LARGE SCALE GENOMIC DNA]</scope>
    <source>
        <strain evidence="12 13">JCM 14942</strain>
    </source>
</reference>
<proteinExistence type="inferred from homology"/>
<evidence type="ECO:0000256" key="9">
    <source>
        <dbReference type="ARBA" id="ARBA00023141"/>
    </source>
</evidence>
<dbReference type="Gene3D" id="3.40.50.300">
    <property type="entry name" value="P-loop containing nucleotide triphosphate hydrolases"/>
    <property type="match status" value="1"/>
</dbReference>
<dbReference type="InterPro" id="IPR023000">
    <property type="entry name" value="Shikimate_kinase_CS"/>
</dbReference>
<keyword evidence="4 11" id="KW-0028">Amino-acid biosynthesis</keyword>
<comment type="function">
    <text evidence="11">Catalyzes the specific phosphorylation of the 3-hydroxyl group of shikimic acid using ATP as a cosubstrate.</text>
</comment>
<dbReference type="EC" id="2.7.1.71" evidence="3 11"/>
<dbReference type="SUPFAM" id="SSF52540">
    <property type="entry name" value="P-loop containing nucleoside triphosphate hydrolases"/>
    <property type="match status" value="1"/>
</dbReference>
<dbReference type="InterPro" id="IPR000623">
    <property type="entry name" value="Shikimate_kinase/TSH1"/>
</dbReference>
<comment type="subcellular location">
    <subcellularLocation>
        <location evidence="11">Cytoplasm</location>
    </subcellularLocation>
</comment>
<evidence type="ECO:0000256" key="6">
    <source>
        <dbReference type="ARBA" id="ARBA00022741"/>
    </source>
</evidence>
<evidence type="ECO:0000256" key="1">
    <source>
        <dbReference type="ARBA" id="ARBA00004842"/>
    </source>
</evidence>
<evidence type="ECO:0000256" key="7">
    <source>
        <dbReference type="ARBA" id="ARBA00022777"/>
    </source>
</evidence>
<comment type="cofactor">
    <cofactor evidence="11">
        <name>Mg(2+)</name>
        <dbReference type="ChEBI" id="CHEBI:18420"/>
    </cofactor>
    <text evidence="11">Binds 1 Mg(2+) ion per subunit.</text>
</comment>
<comment type="catalytic activity">
    <reaction evidence="10 11">
        <text>shikimate + ATP = 3-phosphoshikimate + ADP + H(+)</text>
        <dbReference type="Rhea" id="RHEA:13121"/>
        <dbReference type="ChEBI" id="CHEBI:15378"/>
        <dbReference type="ChEBI" id="CHEBI:30616"/>
        <dbReference type="ChEBI" id="CHEBI:36208"/>
        <dbReference type="ChEBI" id="CHEBI:145989"/>
        <dbReference type="ChEBI" id="CHEBI:456216"/>
        <dbReference type="EC" id="2.7.1.71"/>
    </reaction>
</comment>
<sequence>MTGPRAVLVGTMGAGKTTVGRLVADRLGVGFADSDELVEAEAGKAVQDIFVEDGEAAFRALERDTVARTLAQHDGVLSLGGGAVLDPATRALLADHAVVFLRVGLADAVKRVGLGTGRPLLLGNVRARVKQLLDERTPVYEGLARVVVETDGREPEEIAAEIVAAVTATTAATTEEES</sequence>
<gene>
    <name evidence="11" type="primary">aroK</name>
    <name evidence="12" type="ORF">GCM10009788_41000</name>
</gene>
<dbReference type="PANTHER" id="PTHR21087">
    <property type="entry name" value="SHIKIMATE KINASE"/>
    <property type="match status" value="1"/>
</dbReference>
<keyword evidence="5 11" id="KW-0808">Transferase</keyword>
<feature type="binding site" evidence="11">
    <location>
        <position position="35"/>
    </location>
    <ligand>
        <name>substrate</name>
    </ligand>
</feature>
<feature type="binding site" evidence="11">
    <location>
        <position position="118"/>
    </location>
    <ligand>
        <name>ATP</name>
        <dbReference type="ChEBI" id="CHEBI:30616"/>
    </ligand>
</feature>
<evidence type="ECO:0000313" key="12">
    <source>
        <dbReference type="EMBL" id="GAA1533869.1"/>
    </source>
</evidence>
<dbReference type="Pfam" id="PF01202">
    <property type="entry name" value="SKI"/>
    <property type="match status" value="1"/>
</dbReference>
<dbReference type="PRINTS" id="PR01100">
    <property type="entry name" value="SHIKIMTKNASE"/>
</dbReference>
<name>A0ABN2B7D5_9ACTN</name>
<feature type="binding site" evidence="11">
    <location>
        <position position="17"/>
    </location>
    <ligand>
        <name>Mg(2+)</name>
        <dbReference type="ChEBI" id="CHEBI:18420"/>
    </ligand>
</feature>
<comment type="subunit">
    <text evidence="11">Monomer.</text>
</comment>
<comment type="pathway">
    <text evidence="1 11">Metabolic intermediate biosynthesis; chorismate biosynthesis; chorismate from D-erythrose 4-phosphate and phosphoenolpyruvate: step 5/7.</text>
</comment>
<keyword evidence="11" id="KW-0963">Cytoplasm</keyword>
<evidence type="ECO:0000256" key="4">
    <source>
        <dbReference type="ARBA" id="ARBA00022605"/>
    </source>
</evidence>
<comment type="caution">
    <text evidence="12">The sequence shown here is derived from an EMBL/GenBank/DDBJ whole genome shotgun (WGS) entry which is preliminary data.</text>
</comment>
<dbReference type="HAMAP" id="MF_00109">
    <property type="entry name" value="Shikimate_kinase"/>
    <property type="match status" value="1"/>
</dbReference>
<feature type="binding site" evidence="11">
    <location>
        <begin position="13"/>
        <end position="18"/>
    </location>
    <ligand>
        <name>ATP</name>
        <dbReference type="ChEBI" id="CHEBI:30616"/>
    </ligand>
</feature>
<keyword evidence="11" id="KW-0460">Magnesium</keyword>
<evidence type="ECO:0000256" key="8">
    <source>
        <dbReference type="ARBA" id="ARBA00022840"/>
    </source>
</evidence>
<feature type="binding site" evidence="11">
    <location>
        <position position="81"/>
    </location>
    <ligand>
        <name>substrate</name>
    </ligand>
</feature>
<dbReference type="GO" id="GO:0016301">
    <property type="term" value="F:kinase activity"/>
    <property type="evidence" value="ECO:0007669"/>
    <property type="project" value="UniProtKB-KW"/>
</dbReference>
<dbReference type="PROSITE" id="PS01128">
    <property type="entry name" value="SHIKIMATE_KINASE"/>
    <property type="match status" value="1"/>
</dbReference>
<dbReference type="PANTHER" id="PTHR21087:SF16">
    <property type="entry name" value="SHIKIMATE KINASE 1, CHLOROPLASTIC"/>
    <property type="match status" value="1"/>
</dbReference>
<evidence type="ECO:0000313" key="13">
    <source>
        <dbReference type="Proteomes" id="UP001500842"/>
    </source>
</evidence>
<evidence type="ECO:0000256" key="2">
    <source>
        <dbReference type="ARBA" id="ARBA00006997"/>
    </source>
</evidence>
<dbReference type="InterPro" id="IPR027417">
    <property type="entry name" value="P-loop_NTPase"/>
</dbReference>
<keyword evidence="8 11" id="KW-0067">ATP-binding</keyword>
<evidence type="ECO:0000256" key="3">
    <source>
        <dbReference type="ARBA" id="ARBA00012154"/>
    </source>
</evidence>
<feature type="binding site" evidence="11">
    <location>
        <position position="136"/>
    </location>
    <ligand>
        <name>substrate</name>
    </ligand>
</feature>
<comment type="similarity">
    <text evidence="2 11">Belongs to the shikimate kinase family.</text>
</comment>
<dbReference type="InterPro" id="IPR031322">
    <property type="entry name" value="Shikimate/glucono_kinase"/>
</dbReference>
<feature type="binding site" evidence="11">
    <location>
        <position position="59"/>
    </location>
    <ligand>
        <name>substrate</name>
    </ligand>
</feature>
<dbReference type="CDD" id="cd00464">
    <property type="entry name" value="SK"/>
    <property type="match status" value="1"/>
</dbReference>
<evidence type="ECO:0000256" key="11">
    <source>
        <dbReference type="HAMAP-Rule" id="MF_00109"/>
    </source>
</evidence>
<accession>A0ABN2B7D5</accession>
<keyword evidence="11" id="KW-0479">Metal-binding</keyword>
<keyword evidence="6 11" id="KW-0547">Nucleotide-binding</keyword>
<dbReference type="RefSeq" id="WP_246086669.1">
    <property type="nucleotide sequence ID" value="NZ_BAAAOR010000030.1"/>
</dbReference>
<dbReference type="EMBL" id="BAAAOR010000030">
    <property type="protein sequence ID" value="GAA1533869.1"/>
    <property type="molecule type" value="Genomic_DNA"/>
</dbReference>
<organism evidence="12 13">
    <name type="scientific">Nocardioides humi</name>
    <dbReference type="NCBI Taxonomy" id="449461"/>
    <lineage>
        <taxon>Bacteria</taxon>
        <taxon>Bacillati</taxon>
        <taxon>Actinomycetota</taxon>
        <taxon>Actinomycetes</taxon>
        <taxon>Propionibacteriales</taxon>
        <taxon>Nocardioidaceae</taxon>
        <taxon>Nocardioides</taxon>
    </lineage>
</organism>
<feature type="binding site" evidence="11">
    <location>
        <position position="153"/>
    </location>
    <ligand>
        <name>ATP</name>
        <dbReference type="ChEBI" id="CHEBI:30616"/>
    </ligand>
</feature>
<keyword evidence="9 11" id="KW-0057">Aromatic amino acid biosynthesis</keyword>
<dbReference type="Proteomes" id="UP001500842">
    <property type="component" value="Unassembled WGS sequence"/>
</dbReference>
<evidence type="ECO:0000256" key="5">
    <source>
        <dbReference type="ARBA" id="ARBA00022679"/>
    </source>
</evidence>
<keyword evidence="13" id="KW-1185">Reference proteome</keyword>
<keyword evidence="7 11" id="KW-0418">Kinase</keyword>
<evidence type="ECO:0000256" key="10">
    <source>
        <dbReference type="ARBA" id="ARBA00048567"/>
    </source>
</evidence>